<evidence type="ECO:0000313" key="2">
    <source>
        <dbReference type="Proteomes" id="UP000595001"/>
    </source>
</evidence>
<keyword evidence="2" id="KW-1185">Reference proteome</keyword>
<dbReference type="SUPFAM" id="SSF51197">
    <property type="entry name" value="Clavaminate synthase-like"/>
    <property type="match status" value="1"/>
</dbReference>
<dbReference type="GO" id="GO:0046872">
    <property type="term" value="F:metal ion binding"/>
    <property type="evidence" value="ECO:0007669"/>
    <property type="project" value="UniProtKB-ARBA"/>
</dbReference>
<dbReference type="KEGG" id="hlt:I7X12_00610"/>
<gene>
    <name evidence="1" type="ORF">I7X12_00610</name>
</gene>
<dbReference type="PANTHER" id="PTHR20883">
    <property type="entry name" value="PHYTANOYL-COA DIOXYGENASE DOMAIN CONTAINING 1"/>
    <property type="match status" value="1"/>
</dbReference>
<dbReference type="PANTHER" id="PTHR20883:SF48">
    <property type="entry name" value="ECTOINE DIOXYGENASE"/>
    <property type="match status" value="1"/>
</dbReference>
<reference evidence="1 2" key="1">
    <citation type="submission" date="2020-12" db="EMBL/GenBank/DDBJ databases">
        <title>Halosimplex halophilum sp. nov. and Halosimplex salinum sp. nov., two new members of the genus Halosimplex.</title>
        <authorList>
            <person name="Cui H.L."/>
        </authorList>
    </citation>
    <scope>NUCLEOTIDE SEQUENCE [LARGE SCALE GENOMIC DNA]</scope>
    <source>
        <strain evidence="1 2">YGH94</strain>
    </source>
</reference>
<protein>
    <submittedName>
        <fullName evidence="1">Phytanoyl-CoA dioxygenase family protein</fullName>
    </submittedName>
</protein>
<dbReference type="Proteomes" id="UP000595001">
    <property type="component" value="Chromosome"/>
</dbReference>
<dbReference type="GO" id="GO:0051213">
    <property type="term" value="F:dioxygenase activity"/>
    <property type="evidence" value="ECO:0007669"/>
    <property type="project" value="UniProtKB-KW"/>
</dbReference>
<keyword evidence="1" id="KW-0223">Dioxygenase</keyword>
<organism evidence="1 2">
    <name type="scientific">Halosimplex litoreum</name>
    <dbReference type="NCBI Taxonomy" id="1198301"/>
    <lineage>
        <taxon>Archaea</taxon>
        <taxon>Methanobacteriati</taxon>
        <taxon>Methanobacteriota</taxon>
        <taxon>Stenosarchaea group</taxon>
        <taxon>Halobacteria</taxon>
        <taxon>Halobacteriales</taxon>
        <taxon>Haloarculaceae</taxon>
        <taxon>Halosimplex</taxon>
    </lineage>
</organism>
<accession>A0A7T3FYM1</accession>
<evidence type="ECO:0000313" key="1">
    <source>
        <dbReference type="EMBL" id="QPV63169.1"/>
    </source>
</evidence>
<keyword evidence="1" id="KW-0560">Oxidoreductase</keyword>
<name>A0A7T3FYM1_9EURY</name>
<dbReference type="GeneID" id="60586949"/>
<proteinExistence type="predicted"/>
<sequence>MVSFTDSERRAFARDGFLVREDLLSTEAVDDARAAVVDAMDADPDDPQALIGAGYEVALEGVDEAPLTALADALFPAAEALVGQGVLEPPGPGMQVALEFPDADTADPVHGPKRAEGHLDGYAAFDENPEVTTFQLGAAVYFDDVGPRGGGFTVWPGSHRAAAAYFADHALESVGGKPNNSQLPATGEEPGEWDYDRRLHDQWDPYEISGPAGTVVLWHGLLTHTAGINTGERVRMAGIERFAREDVEDVRRDAAANLFEYWPAMAGVPFVEGSEPIVSKR</sequence>
<dbReference type="Pfam" id="PF05721">
    <property type="entry name" value="PhyH"/>
    <property type="match status" value="1"/>
</dbReference>
<dbReference type="Gene3D" id="2.60.120.620">
    <property type="entry name" value="q2cbj1_9rhob like domain"/>
    <property type="match status" value="1"/>
</dbReference>
<dbReference type="AlphaFoldDB" id="A0A7T3FYM1"/>
<dbReference type="InterPro" id="IPR008775">
    <property type="entry name" value="Phytyl_CoA_dOase-like"/>
</dbReference>
<dbReference type="EMBL" id="CP065856">
    <property type="protein sequence ID" value="QPV63169.1"/>
    <property type="molecule type" value="Genomic_DNA"/>
</dbReference>
<dbReference type="RefSeq" id="WP_198061962.1">
    <property type="nucleotide sequence ID" value="NZ_CP065856.1"/>
</dbReference>
<dbReference type="OrthoDB" id="236903at2157"/>